<accession>E8R121</accession>
<keyword evidence="4" id="KW-1185">Reference proteome</keyword>
<dbReference type="eggNOG" id="COG3827">
    <property type="taxonomic scope" value="Bacteria"/>
</dbReference>
<gene>
    <name evidence="3" type="ordered locus">Isop_2806</name>
</gene>
<dbReference type="STRING" id="575540.Isop_2806"/>
<dbReference type="OrthoDB" id="244259at2"/>
<organism evidence="3 4">
    <name type="scientific">Isosphaera pallida (strain ATCC 43644 / DSM 9630 / IS1B)</name>
    <dbReference type="NCBI Taxonomy" id="575540"/>
    <lineage>
        <taxon>Bacteria</taxon>
        <taxon>Pseudomonadati</taxon>
        <taxon>Planctomycetota</taxon>
        <taxon>Planctomycetia</taxon>
        <taxon>Isosphaerales</taxon>
        <taxon>Isosphaeraceae</taxon>
        <taxon>Isosphaera</taxon>
    </lineage>
</organism>
<reference evidence="3 4" key="2">
    <citation type="journal article" date="2011" name="Stand. Genomic Sci.">
        <title>Complete genome sequence of Isosphaera pallida type strain (IS1B).</title>
        <authorList>
            <consortium name="US DOE Joint Genome Institute (JGI-PGF)"/>
            <person name="Goker M."/>
            <person name="Cleland D."/>
            <person name="Saunders E."/>
            <person name="Lapidus A."/>
            <person name="Nolan M."/>
            <person name="Lucas S."/>
            <person name="Hammon N."/>
            <person name="Deshpande S."/>
            <person name="Cheng J.F."/>
            <person name="Tapia R."/>
            <person name="Han C."/>
            <person name="Goodwin L."/>
            <person name="Pitluck S."/>
            <person name="Liolios K."/>
            <person name="Pagani I."/>
            <person name="Ivanova N."/>
            <person name="Mavromatis K."/>
            <person name="Pati A."/>
            <person name="Chen A."/>
            <person name="Palaniappan K."/>
            <person name="Land M."/>
            <person name="Hauser L."/>
            <person name="Chang Y.J."/>
            <person name="Jeffries C.D."/>
            <person name="Detter J.C."/>
            <person name="Beck B."/>
            <person name="Woyke T."/>
            <person name="Bristow J."/>
            <person name="Eisen J.A."/>
            <person name="Markowitz V."/>
            <person name="Hugenholtz P."/>
            <person name="Kyrpides N.C."/>
            <person name="Klenk H.P."/>
        </authorList>
    </citation>
    <scope>NUCLEOTIDE SEQUENCE [LARGE SCALE GENOMIC DNA]</scope>
    <source>
        <strain evidence="4">ATCC 43644 / DSM 9630 / IS1B</strain>
    </source>
</reference>
<proteinExistence type="predicted"/>
<dbReference type="EMBL" id="CP002353">
    <property type="protein sequence ID" value="ADV63372.1"/>
    <property type="molecule type" value="Genomic_DNA"/>
</dbReference>
<evidence type="ECO:0000313" key="4">
    <source>
        <dbReference type="Proteomes" id="UP000008631"/>
    </source>
</evidence>
<feature type="region of interest" description="Disordered" evidence="1">
    <location>
        <begin position="37"/>
        <end position="60"/>
    </location>
</feature>
<dbReference type="KEGG" id="ipa:Isop_2806"/>
<keyword evidence="2" id="KW-0732">Signal</keyword>
<feature type="signal peptide" evidence="2">
    <location>
        <begin position="1"/>
        <end position="38"/>
    </location>
</feature>
<protein>
    <recommendedName>
        <fullName evidence="5">Alginate export domain-containing protein</fullName>
    </recommendedName>
</protein>
<sequence>MNPTRTVTLTPHQQRKRSVLMISGALALGALMAATGRAAQPPVPPTPPSRDSALVPPPAPPPRTFGADILLFENMILSDNVILPPLPFERIDEINNQDAADEPTLIPEATPGQGVDQVDPPLPFALAEPMAAPPTILRIPPTTSLAFGEGVARVKPAKMARGLRVDPFGTTTRGVVTPPRGFPAVVFERDAEGRPVPRPMPIPAGPVREGVELVTPPQPIELGGNRRSLSTAANQPITATDAGGLIEATPPLAGTEAEANQERLDRARETLPGLLRRPVFDGPPPSPRNLRAETRPDLVETFPPLQTPRDPPLGFTGPSGVLPTEVQGRSGFAPIEDRWRLGFPAWDRYGTESKLLKPEPDKDRPYELGRWWDPYNQNVFKGDYPIQGHHLFFEVDATSLTINEARDIPTATTPRDSTVRPGQFEFFGRGGQYLFNQFGFVRMRLFHGAGAFKPVDWQVVLTPAFNVNYLLAQELGVVSPDVLAGTQRLRSFFTLQEWFVETKLADTSPYFDTLALRVGQQFFNADFRGHMFVDVNRGVRLFGSRNANRDQFNLAVFLQAEKDTNSGLNTFHNRGQTLVIANYYRQDFGIPGYTASWSFLYNNDQPSLKFDTNRFLVRPDPVGVARPHEVNVFYLGFGGDGHLGRYNLSHQFYWALGYDELNPLANRATNISAQFFACELSYDRDWARFRTSFLYASGDGDANDGRAGGFDSILDLPNFAGGRFSFFQRQPLPLFGVNLTQRESFVTNLRSSKTQGQSNFVNPGLLMPNVGLDMDLTPQLKLINNCNFLWFHKIDPLKQFLFSSNVNHFVGVDLSTGLEWRPLLSNNIIVEAGVNGLLPGLGFRTLYNDLQSPANALVSGFVEVILTY</sequence>
<evidence type="ECO:0000256" key="1">
    <source>
        <dbReference type="SAM" id="MobiDB-lite"/>
    </source>
</evidence>
<dbReference type="RefSeq" id="WP_013565660.1">
    <property type="nucleotide sequence ID" value="NC_014962.1"/>
</dbReference>
<dbReference type="AlphaFoldDB" id="E8R121"/>
<feature type="chain" id="PRO_5003226276" description="Alginate export domain-containing protein" evidence="2">
    <location>
        <begin position="39"/>
        <end position="868"/>
    </location>
</feature>
<dbReference type="InParanoid" id="E8R121"/>
<name>E8R121_ISOPI</name>
<evidence type="ECO:0000256" key="2">
    <source>
        <dbReference type="SAM" id="SignalP"/>
    </source>
</evidence>
<dbReference type="HOGENOM" id="CLU_330320_0_0_0"/>
<evidence type="ECO:0008006" key="5">
    <source>
        <dbReference type="Google" id="ProtNLM"/>
    </source>
</evidence>
<reference key="1">
    <citation type="submission" date="2010-11" db="EMBL/GenBank/DDBJ databases">
        <title>The complete sequence of chromosome of Isophaera pallida ATCC 43644.</title>
        <authorList>
            <consortium name="US DOE Joint Genome Institute (JGI-PGF)"/>
            <person name="Lucas S."/>
            <person name="Copeland A."/>
            <person name="Lapidus A."/>
            <person name="Bruce D."/>
            <person name="Goodwin L."/>
            <person name="Pitluck S."/>
            <person name="Kyrpides N."/>
            <person name="Mavromatis K."/>
            <person name="Pagani I."/>
            <person name="Ivanova N."/>
            <person name="Saunders E."/>
            <person name="Brettin T."/>
            <person name="Detter J.C."/>
            <person name="Han C."/>
            <person name="Tapia R."/>
            <person name="Land M."/>
            <person name="Hauser L."/>
            <person name="Markowitz V."/>
            <person name="Cheng J.-F."/>
            <person name="Hugenholtz P."/>
            <person name="Woyke T."/>
            <person name="Wu D."/>
            <person name="Eisen J.A."/>
        </authorList>
    </citation>
    <scope>NUCLEOTIDE SEQUENCE</scope>
    <source>
        <strain>ATCC 43644</strain>
    </source>
</reference>
<evidence type="ECO:0000313" key="3">
    <source>
        <dbReference type="EMBL" id="ADV63372.1"/>
    </source>
</evidence>
<dbReference type="Proteomes" id="UP000008631">
    <property type="component" value="Chromosome"/>
</dbReference>